<proteinExistence type="predicted"/>
<accession>A0A9N9DDP5</accession>
<sequence length="89" mass="10309">MSNIVESDESTVPSFCRFPDKHTIGVFVTSLSDGYTERGRLWAEDALQEMMEESLRLAYRQEDRTKNINTNTSRCERTISLDILDLLDF</sequence>
<protein>
    <submittedName>
        <fullName evidence="1">11578_t:CDS:1</fullName>
    </submittedName>
</protein>
<name>A0A9N9DDP5_9GLOM</name>
<organism evidence="1 2">
    <name type="scientific">Ambispora gerdemannii</name>
    <dbReference type="NCBI Taxonomy" id="144530"/>
    <lineage>
        <taxon>Eukaryota</taxon>
        <taxon>Fungi</taxon>
        <taxon>Fungi incertae sedis</taxon>
        <taxon>Mucoromycota</taxon>
        <taxon>Glomeromycotina</taxon>
        <taxon>Glomeromycetes</taxon>
        <taxon>Archaeosporales</taxon>
        <taxon>Ambisporaceae</taxon>
        <taxon>Ambispora</taxon>
    </lineage>
</organism>
<evidence type="ECO:0000313" key="2">
    <source>
        <dbReference type="Proteomes" id="UP000789831"/>
    </source>
</evidence>
<dbReference type="Proteomes" id="UP000789831">
    <property type="component" value="Unassembled WGS sequence"/>
</dbReference>
<feature type="non-terminal residue" evidence="1">
    <location>
        <position position="1"/>
    </location>
</feature>
<evidence type="ECO:0000313" key="1">
    <source>
        <dbReference type="EMBL" id="CAG8632491.1"/>
    </source>
</evidence>
<gene>
    <name evidence="1" type="ORF">AGERDE_LOCUS10594</name>
</gene>
<keyword evidence="2" id="KW-1185">Reference proteome</keyword>
<dbReference type="EMBL" id="CAJVPL010003425">
    <property type="protein sequence ID" value="CAG8632491.1"/>
    <property type="molecule type" value="Genomic_DNA"/>
</dbReference>
<comment type="caution">
    <text evidence="1">The sequence shown here is derived from an EMBL/GenBank/DDBJ whole genome shotgun (WGS) entry which is preliminary data.</text>
</comment>
<dbReference type="AlphaFoldDB" id="A0A9N9DDP5"/>
<dbReference type="OrthoDB" id="2396581at2759"/>
<reference evidence="1" key="1">
    <citation type="submission" date="2021-06" db="EMBL/GenBank/DDBJ databases">
        <authorList>
            <person name="Kallberg Y."/>
            <person name="Tangrot J."/>
            <person name="Rosling A."/>
        </authorList>
    </citation>
    <scope>NUCLEOTIDE SEQUENCE</scope>
    <source>
        <strain evidence="1">MT106</strain>
    </source>
</reference>